<evidence type="ECO:0000313" key="3">
    <source>
        <dbReference type="Proteomes" id="UP000747110"/>
    </source>
</evidence>
<keyword evidence="3" id="KW-1185">Reference proteome</keyword>
<dbReference type="AlphaFoldDB" id="A0A8J4CYE2"/>
<accession>A0A8J4CYE2</accession>
<dbReference type="Proteomes" id="UP000747110">
    <property type="component" value="Unassembled WGS sequence"/>
</dbReference>
<feature type="region of interest" description="Disordered" evidence="1">
    <location>
        <begin position="79"/>
        <end position="98"/>
    </location>
</feature>
<name>A0A8J4CYE2_9CHLO</name>
<dbReference type="EMBL" id="BNCP01000066">
    <property type="protein sequence ID" value="GIL91538.1"/>
    <property type="molecule type" value="Genomic_DNA"/>
</dbReference>
<organism evidence="2 3">
    <name type="scientific">Volvox reticuliferus</name>
    <dbReference type="NCBI Taxonomy" id="1737510"/>
    <lineage>
        <taxon>Eukaryota</taxon>
        <taxon>Viridiplantae</taxon>
        <taxon>Chlorophyta</taxon>
        <taxon>core chlorophytes</taxon>
        <taxon>Chlorophyceae</taxon>
        <taxon>CS clade</taxon>
        <taxon>Chlamydomonadales</taxon>
        <taxon>Volvocaceae</taxon>
        <taxon>Volvox</taxon>
    </lineage>
</organism>
<feature type="region of interest" description="Disordered" evidence="1">
    <location>
        <begin position="105"/>
        <end position="126"/>
    </location>
</feature>
<feature type="compositionally biased region" description="Low complexity" evidence="1">
    <location>
        <begin position="82"/>
        <end position="98"/>
    </location>
</feature>
<reference evidence="2" key="1">
    <citation type="journal article" date="2021" name="Proc. Natl. Acad. Sci. U.S.A.">
        <title>Three genomes in the algal genus Volvox reveal the fate of a haploid sex-determining region after a transition to homothallism.</title>
        <authorList>
            <person name="Yamamoto K."/>
            <person name="Hamaji T."/>
            <person name="Kawai-Toyooka H."/>
            <person name="Matsuzaki R."/>
            <person name="Takahashi F."/>
            <person name="Nishimura Y."/>
            <person name="Kawachi M."/>
            <person name="Noguchi H."/>
            <person name="Minakuchi Y."/>
            <person name="Umen J.G."/>
            <person name="Toyoda A."/>
            <person name="Nozaki H."/>
        </authorList>
    </citation>
    <scope>NUCLEOTIDE SEQUENCE</scope>
    <source>
        <strain evidence="2">NIES-3786</strain>
    </source>
</reference>
<sequence>MHAPQPKGSYVWLTVVLNNNHFAHGGKRWRPYPSVYHSIRRPVPLYGSDRVPPAWNPPLVRPTLPSTLPYLLGPPVTASRVASATSGTPSSPALVSPSSALSSACRCASGSPSSEPSSVNSAVLDPARNAAYTTDASVTTMPRASVPPGG</sequence>
<evidence type="ECO:0000256" key="1">
    <source>
        <dbReference type="SAM" id="MobiDB-lite"/>
    </source>
</evidence>
<gene>
    <name evidence="2" type="ORF">Vretifemale_19143</name>
</gene>
<evidence type="ECO:0000313" key="2">
    <source>
        <dbReference type="EMBL" id="GIL91538.1"/>
    </source>
</evidence>
<feature type="compositionally biased region" description="Low complexity" evidence="1">
    <location>
        <begin position="105"/>
        <end position="123"/>
    </location>
</feature>
<comment type="caution">
    <text evidence="2">The sequence shown here is derived from an EMBL/GenBank/DDBJ whole genome shotgun (WGS) entry which is preliminary data.</text>
</comment>
<protein>
    <submittedName>
        <fullName evidence="2">Uncharacterized protein</fullName>
    </submittedName>
</protein>
<proteinExistence type="predicted"/>